<gene>
    <name evidence="1" type="ORF">Sxan_25000</name>
</gene>
<comment type="caution">
    <text evidence="1">The sequence shown here is derived from an EMBL/GenBank/DDBJ whole genome shotgun (WGS) entry which is preliminary data.</text>
</comment>
<organism evidence="1 2">
    <name type="scientific">Streptomyces xanthophaeus</name>
    <dbReference type="NCBI Taxonomy" id="67385"/>
    <lineage>
        <taxon>Bacteria</taxon>
        <taxon>Bacillati</taxon>
        <taxon>Actinomycetota</taxon>
        <taxon>Actinomycetes</taxon>
        <taxon>Kitasatosporales</taxon>
        <taxon>Streptomycetaceae</taxon>
        <taxon>Streptomyces</taxon>
    </lineage>
</organism>
<dbReference type="RefSeq" id="WP_031139634.1">
    <property type="nucleotide sequence ID" value="NZ_BNEE01000006.1"/>
</dbReference>
<dbReference type="Proteomes" id="UP000600026">
    <property type="component" value="Unassembled WGS sequence"/>
</dbReference>
<evidence type="ECO:0000313" key="1">
    <source>
        <dbReference type="EMBL" id="GHI85136.1"/>
    </source>
</evidence>
<dbReference type="EMBL" id="BNEE01000006">
    <property type="protein sequence ID" value="GHI85136.1"/>
    <property type="molecule type" value="Genomic_DNA"/>
</dbReference>
<dbReference type="AlphaFoldDB" id="A0A919GYR1"/>
<sequence>MDGNIRSTRADIHAAELSLACNTFPSETAVQARAALRLARRALAEDDRVTALAAADTAVALLAGALASGGTA</sequence>
<protein>
    <submittedName>
        <fullName evidence="1">Uncharacterized protein</fullName>
    </submittedName>
</protein>
<dbReference type="GeneID" id="96807800"/>
<evidence type="ECO:0000313" key="2">
    <source>
        <dbReference type="Proteomes" id="UP000600026"/>
    </source>
</evidence>
<reference evidence="1" key="1">
    <citation type="submission" date="2020-09" db="EMBL/GenBank/DDBJ databases">
        <title>Whole genome shotgun sequence of Streptomyces xanthophaeus NBRC 12829.</title>
        <authorList>
            <person name="Komaki H."/>
            <person name="Tamura T."/>
        </authorList>
    </citation>
    <scope>NUCLEOTIDE SEQUENCE</scope>
    <source>
        <strain evidence="1">NBRC 12829</strain>
    </source>
</reference>
<keyword evidence="2" id="KW-1185">Reference proteome</keyword>
<accession>A0A919GYR1</accession>
<proteinExistence type="predicted"/>
<name>A0A919GYR1_9ACTN</name>